<reference evidence="2 3" key="1">
    <citation type="journal article" date="2003" name="Int. J. Syst. Evol. Microbiol.">
        <title>Towards a standardized format for the description of a novel species (of an established genus): Ochrobactrum gallinifaecis sp. nov.</title>
        <authorList>
            <person name="Kampfer P."/>
            <person name="Buczolits S."/>
            <person name="Albrecht A."/>
            <person name="Busse H.J."/>
            <person name="Stackebrandt E."/>
        </authorList>
    </citation>
    <scope>NUCLEOTIDE SEQUENCE [LARGE SCALE GENOMIC DNA]</scope>
    <source>
        <strain evidence="2 3">ISO 196</strain>
    </source>
</reference>
<dbReference type="AlphaFoldDB" id="A0A502BKS8"/>
<sequence>MTIAVTGATGQLGRIVIEKLKAKVPASDIVALVRSPEKAADLGVSARPADYVKPETLVAALANVETVLLISSNEIGQRAQQHKNVIDAAKKAGVKRIVYTSLLHADNSPLSLAEEHRLTEADLKASGLSYTILRNGWYTENYTGSIGGALAGGAFIGSAGEGKISAAPRADFAEAAVVALTGESHDGKTYELAGDTAWTLSDLAAEISKQTGKNIPYKNLPETEYAAALKGFGLPDGFADAIAGWDADAAKGALFDDSKQLSSLIGRPTTPLSVSVAEALKS</sequence>
<dbReference type="CDD" id="cd05269">
    <property type="entry name" value="TMR_SDR_a"/>
    <property type="match status" value="1"/>
</dbReference>
<protein>
    <submittedName>
        <fullName evidence="2">SDR family oxidoreductase</fullName>
    </submittedName>
</protein>
<evidence type="ECO:0000259" key="1">
    <source>
        <dbReference type="Pfam" id="PF13460"/>
    </source>
</evidence>
<name>A0A502BKS8_9HYPH</name>
<evidence type="ECO:0000313" key="2">
    <source>
        <dbReference type="EMBL" id="TPF74261.1"/>
    </source>
</evidence>
<gene>
    <name evidence="2" type="ORF">FHY56_15015</name>
</gene>
<dbReference type="SUPFAM" id="SSF51735">
    <property type="entry name" value="NAD(P)-binding Rossmann-fold domains"/>
    <property type="match status" value="1"/>
</dbReference>
<dbReference type="OrthoDB" id="7771794at2"/>
<dbReference type="Proteomes" id="UP000315388">
    <property type="component" value="Unassembled WGS sequence"/>
</dbReference>
<dbReference type="InterPro" id="IPR052718">
    <property type="entry name" value="NmrA-type_oxidoreductase"/>
</dbReference>
<proteinExistence type="predicted"/>
<evidence type="ECO:0000313" key="3">
    <source>
        <dbReference type="Proteomes" id="UP000315388"/>
    </source>
</evidence>
<accession>A0A502BKS8</accession>
<dbReference type="Pfam" id="PF13460">
    <property type="entry name" value="NAD_binding_10"/>
    <property type="match status" value="1"/>
</dbReference>
<comment type="caution">
    <text evidence="2">The sequence shown here is derived from an EMBL/GenBank/DDBJ whole genome shotgun (WGS) entry which is preliminary data.</text>
</comment>
<dbReference type="InterPro" id="IPR016040">
    <property type="entry name" value="NAD(P)-bd_dom"/>
</dbReference>
<dbReference type="Gene3D" id="3.90.25.10">
    <property type="entry name" value="UDP-galactose 4-epimerase, domain 1"/>
    <property type="match status" value="1"/>
</dbReference>
<keyword evidence="3" id="KW-1185">Reference proteome</keyword>
<feature type="domain" description="NAD(P)-binding" evidence="1">
    <location>
        <begin position="7"/>
        <end position="180"/>
    </location>
</feature>
<dbReference type="PANTHER" id="PTHR47129">
    <property type="entry name" value="QUINONE OXIDOREDUCTASE 2"/>
    <property type="match status" value="1"/>
</dbReference>
<dbReference type="Gene3D" id="3.40.50.720">
    <property type="entry name" value="NAD(P)-binding Rossmann-like Domain"/>
    <property type="match status" value="1"/>
</dbReference>
<dbReference type="RefSeq" id="WP_140905968.1">
    <property type="nucleotide sequence ID" value="NZ_JBHTMD010000012.1"/>
</dbReference>
<dbReference type="InterPro" id="IPR036291">
    <property type="entry name" value="NAD(P)-bd_dom_sf"/>
</dbReference>
<dbReference type="PANTHER" id="PTHR47129:SF1">
    <property type="entry name" value="NMRA-LIKE DOMAIN-CONTAINING PROTEIN"/>
    <property type="match status" value="1"/>
</dbReference>
<organism evidence="2 3">
    <name type="scientific">Brucella gallinifaecis</name>
    <dbReference type="NCBI Taxonomy" id="215590"/>
    <lineage>
        <taxon>Bacteria</taxon>
        <taxon>Pseudomonadati</taxon>
        <taxon>Pseudomonadota</taxon>
        <taxon>Alphaproteobacteria</taxon>
        <taxon>Hyphomicrobiales</taxon>
        <taxon>Brucellaceae</taxon>
        <taxon>Brucella/Ochrobactrum group</taxon>
        <taxon>Brucella</taxon>
    </lineage>
</organism>
<dbReference type="EMBL" id="VEWJ01000013">
    <property type="protein sequence ID" value="TPF74261.1"/>
    <property type="molecule type" value="Genomic_DNA"/>
</dbReference>